<dbReference type="InterPro" id="IPR002885">
    <property type="entry name" value="PPR_rpt"/>
</dbReference>
<sequence length="487" mass="54649">MGEPPVKLASSWQESTTYISYVCRLRAAAGETGAQEELAIGAGELQLWCREEHAIGAGELQLWCREELASLTGESQEGEGELQGSVVKLSWLAHHFSEINIHDGNSPMAVATPFSLKKLLHLATEKCNCLRRRPAPSDHETRQFDWRFPCVCVYRHSYWRFVSCMDISPLVVASPSLRPNSPLAMAVWLHDPMHFTMIRLRHRANKFGCFGKSRTKVHPSFYSLSFPFHYSLPATDPTVLHRVLERCRVSMDFRTATKIHARVVVLGFSTYPSIVASLISIYAQCHQPHIALHVFGKMSVRDVVTWNSMVGGYVKNSRFFDALSIFRRMLSDKVEPDGFTFALVVTACARLGARQCQMGAWFSGLAIHGLAMNANVVFSRMQMESVLPDSITFIGILTACSHCGFVEEGHKYFGMMQNRFMIQPQLKHYGTVVDLLGRAGLMEDVIWRALLSACRIHRKKELGEVAIANISRLESGDLCCCQICIAL</sequence>
<dbReference type="GO" id="GO:0009451">
    <property type="term" value="P:RNA modification"/>
    <property type="evidence" value="ECO:0007669"/>
    <property type="project" value="InterPro"/>
</dbReference>
<dbReference type="PANTHER" id="PTHR47926:SF360">
    <property type="entry name" value="PENTATRICOPEPTIDE REPEAT-CONTAINING PROTEIN"/>
    <property type="match status" value="1"/>
</dbReference>
<dbReference type="PROSITE" id="PS51375">
    <property type="entry name" value="PPR"/>
    <property type="match status" value="1"/>
</dbReference>
<keyword evidence="1" id="KW-0677">Repeat</keyword>
<dbReference type="NCBIfam" id="TIGR00756">
    <property type="entry name" value="PPR"/>
    <property type="match status" value="1"/>
</dbReference>
<reference evidence="3 4" key="1">
    <citation type="submission" date="2018-09" db="EMBL/GenBank/DDBJ databases">
        <title>A high-quality reference genome of wild soybean provides a powerful tool to mine soybean genomes.</title>
        <authorList>
            <person name="Xie M."/>
            <person name="Chung C.Y.L."/>
            <person name="Li M.-W."/>
            <person name="Wong F.-L."/>
            <person name="Chan T.-F."/>
            <person name="Lam H.-M."/>
        </authorList>
    </citation>
    <scope>NUCLEOTIDE SEQUENCE [LARGE SCALE GENOMIC DNA]</scope>
    <source>
        <strain evidence="4">cv. W05</strain>
        <tissue evidence="3">Hypocotyl of etiolated seedlings</tissue>
    </source>
</reference>
<evidence type="ECO:0000256" key="2">
    <source>
        <dbReference type="PROSITE-ProRule" id="PRU00708"/>
    </source>
</evidence>
<dbReference type="AlphaFoldDB" id="A0A445GTY8"/>
<dbReference type="Proteomes" id="UP000289340">
    <property type="component" value="Chromosome 15"/>
</dbReference>
<evidence type="ECO:0000256" key="1">
    <source>
        <dbReference type="ARBA" id="ARBA00022737"/>
    </source>
</evidence>
<name>A0A445GTY8_GLYSO</name>
<comment type="caution">
    <text evidence="3">The sequence shown here is derived from an EMBL/GenBank/DDBJ whole genome shotgun (WGS) entry which is preliminary data.</text>
</comment>
<dbReference type="InterPro" id="IPR046960">
    <property type="entry name" value="PPR_At4g14850-like_plant"/>
</dbReference>
<feature type="repeat" description="PPR" evidence="2">
    <location>
        <begin position="302"/>
        <end position="336"/>
    </location>
</feature>
<accession>A0A445GTY8</accession>
<dbReference type="InterPro" id="IPR011990">
    <property type="entry name" value="TPR-like_helical_dom_sf"/>
</dbReference>
<dbReference type="EMBL" id="QZWG01000015">
    <property type="protein sequence ID" value="RZB64694.1"/>
    <property type="molecule type" value="Genomic_DNA"/>
</dbReference>
<proteinExistence type="predicted"/>
<dbReference type="Pfam" id="PF01535">
    <property type="entry name" value="PPR"/>
    <property type="match status" value="1"/>
</dbReference>
<dbReference type="Pfam" id="PF13041">
    <property type="entry name" value="PPR_2"/>
    <property type="match status" value="1"/>
</dbReference>
<protein>
    <submittedName>
        <fullName evidence="3">Pentatricopeptide repeat-containing protein</fullName>
    </submittedName>
</protein>
<dbReference type="PANTHER" id="PTHR47926">
    <property type="entry name" value="PENTATRICOPEPTIDE REPEAT-CONTAINING PROTEIN"/>
    <property type="match status" value="1"/>
</dbReference>
<evidence type="ECO:0000313" key="3">
    <source>
        <dbReference type="EMBL" id="RZB64694.1"/>
    </source>
</evidence>
<organism evidence="3 4">
    <name type="scientific">Glycine soja</name>
    <name type="common">Wild soybean</name>
    <dbReference type="NCBI Taxonomy" id="3848"/>
    <lineage>
        <taxon>Eukaryota</taxon>
        <taxon>Viridiplantae</taxon>
        <taxon>Streptophyta</taxon>
        <taxon>Embryophyta</taxon>
        <taxon>Tracheophyta</taxon>
        <taxon>Spermatophyta</taxon>
        <taxon>Magnoliopsida</taxon>
        <taxon>eudicotyledons</taxon>
        <taxon>Gunneridae</taxon>
        <taxon>Pentapetalae</taxon>
        <taxon>rosids</taxon>
        <taxon>fabids</taxon>
        <taxon>Fabales</taxon>
        <taxon>Fabaceae</taxon>
        <taxon>Papilionoideae</taxon>
        <taxon>50 kb inversion clade</taxon>
        <taxon>NPAAA clade</taxon>
        <taxon>indigoferoid/millettioid clade</taxon>
        <taxon>Phaseoleae</taxon>
        <taxon>Glycine</taxon>
        <taxon>Glycine subgen. Soja</taxon>
    </lineage>
</organism>
<dbReference type="GO" id="GO:0003723">
    <property type="term" value="F:RNA binding"/>
    <property type="evidence" value="ECO:0007669"/>
    <property type="project" value="InterPro"/>
</dbReference>
<keyword evidence="4" id="KW-1185">Reference proteome</keyword>
<gene>
    <name evidence="3" type="ORF">D0Y65_040965</name>
</gene>
<evidence type="ECO:0000313" key="4">
    <source>
        <dbReference type="Proteomes" id="UP000289340"/>
    </source>
</evidence>
<dbReference type="Gene3D" id="1.25.40.10">
    <property type="entry name" value="Tetratricopeptide repeat domain"/>
    <property type="match status" value="2"/>
</dbReference>